<dbReference type="InterPro" id="IPR043968">
    <property type="entry name" value="SGNH"/>
</dbReference>
<dbReference type="EMBL" id="WWCK01000005">
    <property type="protein sequence ID" value="MYM68840.1"/>
    <property type="molecule type" value="Genomic_DNA"/>
</dbReference>
<dbReference type="AlphaFoldDB" id="A0A7X4GTG2"/>
<dbReference type="SUPFAM" id="SSF52266">
    <property type="entry name" value="SGNH hydrolase"/>
    <property type="match status" value="1"/>
</dbReference>
<proteinExistence type="predicted"/>
<feature type="domain" description="Acyltransferase 3" evidence="2">
    <location>
        <begin position="12"/>
        <end position="349"/>
    </location>
</feature>
<protein>
    <submittedName>
        <fullName evidence="4">Acyltransferase family protein</fullName>
    </submittedName>
</protein>
<name>A0A7X4GTG2_9BURK</name>
<keyword evidence="1" id="KW-0472">Membrane</keyword>
<dbReference type="PANTHER" id="PTHR23028">
    <property type="entry name" value="ACETYLTRANSFERASE"/>
    <property type="match status" value="1"/>
</dbReference>
<feature type="transmembrane region" description="Helical" evidence="1">
    <location>
        <begin position="171"/>
        <end position="191"/>
    </location>
</feature>
<dbReference type="Pfam" id="PF01757">
    <property type="entry name" value="Acyl_transf_3"/>
    <property type="match status" value="1"/>
</dbReference>
<keyword evidence="5" id="KW-1185">Reference proteome</keyword>
<reference evidence="4 5" key="1">
    <citation type="submission" date="2019-12" db="EMBL/GenBank/DDBJ databases">
        <title>Novel species isolated from a subtropical stream in China.</title>
        <authorList>
            <person name="Lu H."/>
        </authorList>
    </citation>
    <scope>NUCLEOTIDE SEQUENCE [LARGE SCALE GENOMIC DNA]</scope>
    <source>
        <strain evidence="4 5">FT55W</strain>
    </source>
</reference>
<feature type="transmembrane region" description="Helical" evidence="1">
    <location>
        <begin position="244"/>
        <end position="263"/>
    </location>
</feature>
<organism evidence="4 5">
    <name type="scientific">Duganella rivi</name>
    <dbReference type="NCBI Taxonomy" id="2666083"/>
    <lineage>
        <taxon>Bacteria</taxon>
        <taxon>Pseudomonadati</taxon>
        <taxon>Pseudomonadota</taxon>
        <taxon>Betaproteobacteria</taxon>
        <taxon>Burkholderiales</taxon>
        <taxon>Oxalobacteraceae</taxon>
        <taxon>Telluria group</taxon>
        <taxon>Duganella</taxon>
    </lineage>
</organism>
<dbReference type="InterPro" id="IPR002656">
    <property type="entry name" value="Acyl_transf_3_dom"/>
</dbReference>
<dbReference type="RefSeq" id="WP_161015369.1">
    <property type="nucleotide sequence ID" value="NZ_WWCK01000005.1"/>
</dbReference>
<feature type="transmembrane region" description="Helical" evidence="1">
    <location>
        <begin position="139"/>
        <end position="162"/>
    </location>
</feature>
<dbReference type="Pfam" id="PF19040">
    <property type="entry name" value="SGNH"/>
    <property type="match status" value="1"/>
</dbReference>
<keyword evidence="1" id="KW-0812">Transmembrane</keyword>
<evidence type="ECO:0000259" key="3">
    <source>
        <dbReference type="Pfam" id="PF19040"/>
    </source>
</evidence>
<feature type="transmembrane region" description="Helical" evidence="1">
    <location>
        <begin position="203"/>
        <end position="223"/>
    </location>
</feature>
<evidence type="ECO:0000313" key="5">
    <source>
        <dbReference type="Proteomes" id="UP000450012"/>
    </source>
</evidence>
<accession>A0A7X4GTG2</accession>
<dbReference type="GO" id="GO:0016020">
    <property type="term" value="C:membrane"/>
    <property type="evidence" value="ECO:0007669"/>
    <property type="project" value="TreeGrafter"/>
</dbReference>
<dbReference type="PANTHER" id="PTHR23028:SF53">
    <property type="entry name" value="ACYL_TRANSF_3 DOMAIN-CONTAINING PROTEIN"/>
    <property type="match status" value="1"/>
</dbReference>
<feature type="transmembrane region" description="Helical" evidence="1">
    <location>
        <begin position="364"/>
        <end position="385"/>
    </location>
</feature>
<keyword evidence="1" id="KW-1133">Transmembrane helix</keyword>
<keyword evidence="4" id="KW-0808">Transferase</keyword>
<keyword evidence="4" id="KW-0012">Acyltransferase</keyword>
<feature type="domain" description="SGNH" evidence="3">
    <location>
        <begin position="420"/>
        <end position="644"/>
    </location>
</feature>
<feature type="transmembrane region" description="Helical" evidence="1">
    <location>
        <begin position="335"/>
        <end position="352"/>
    </location>
</feature>
<feature type="transmembrane region" description="Helical" evidence="1">
    <location>
        <begin position="302"/>
        <end position="323"/>
    </location>
</feature>
<sequence length="654" mass="72599">MQQASLHPAYRADIDGLRAIAVLSVVVFHAFPSLLPGGFTGVDIFFIISGFLIGSILLKGLQAGQFSFADFYARRVRRIFPALAIVMACCVALGWFALFPDEYKMLGKHLFGGATFVSNFFLWEEVGYFDTTADTKPLLHLWSLAVEEQFYIIWPLALWLAFRRRWAPWKLALLVAALSFAVNVGGVHRYATATFYSPLSRMWELLMGALLAYMSVNRIGLLAGVRGADGDRLADFSGPRARNCAAVAGLLLLAAGLALAAPGKHFPGWWALLPTLGALLLIAAGPAALINRYLLGNKLVAWFGLISYPLYLWHWPILSFLHILEGPLLSRMMRATALAAAVALAWLTYYFVERPLRRPTHGARKVTVLALAIAALGAFGGWIYLQEGLPLRRSVVENAAQQQALIVVEDKHNAELCKQRYGFQTKFEYCLLDQPGKEPTVALIGDSHGYHIVAGLSRYYRGHGDNLWYLGTRVPFFGLGGDNDEYQQATPRMLESALNTPSVRTVILSTAAKLNNETPDGQAGVRAFRTTLSRFIDSGRKVIWVNDLPMLDFDPRTCIRRAGVPTSQTRNDCWVTRQAFDDATRLHHAAVAQVLKDFPQVQVLDTAAQLCDAQRCNVIIDGKMMYRDTHHLSYEGDLYVGERFGRALDAARSR</sequence>
<gene>
    <name evidence="4" type="ORF">GTP45_18650</name>
</gene>
<feature type="transmembrane region" description="Helical" evidence="1">
    <location>
        <begin position="37"/>
        <end position="58"/>
    </location>
</feature>
<evidence type="ECO:0000256" key="1">
    <source>
        <dbReference type="SAM" id="Phobius"/>
    </source>
</evidence>
<feature type="transmembrane region" description="Helical" evidence="1">
    <location>
        <begin position="79"/>
        <end position="98"/>
    </location>
</feature>
<feature type="transmembrane region" description="Helical" evidence="1">
    <location>
        <begin position="269"/>
        <end position="290"/>
    </location>
</feature>
<evidence type="ECO:0000313" key="4">
    <source>
        <dbReference type="EMBL" id="MYM68840.1"/>
    </source>
</evidence>
<dbReference type="InterPro" id="IPR050879">
    <property type="entry name" value="Acyltransferase_3"/>
</dbReference>
<evidence type="ECO:0000259" key="2">
    <source>
        <dbReference type="Pfam" id="PF01757"/>
    </source>
</evidence>
<dbReference type="Proteomes" id="UP000450012">
    <property type="component" value="Unassembled WGS sequence"/>
</dbReference>
<comment type="caution">
    <text evidence="4">The sequence shown here is derived from an EMBL/GenBank/DDBJ whole genome shotgun (WGS) entry which is preliminary data.</text>
</comment>
<dbReference type="GO" id="GO:0016747">
    <property type="term" value="F:acyltransferase activity, transferring groups other than amino-acyl groups"/>
    <property type="evidence" value="ECO:0007669"/>
    <property type="project" value="InterPro"/>
</dbReference>
<dbReference type="GO" id="GO:0009103">
    <property type="term" value="P:lipopolysaccharide biosynthetic process"/>
    <property type="evidence" value="ECO:0007669"/>
    <property type="project" value="TreeGrafter"/>
</dbReference>